<comment type="caution">
    <text evidence="2">The sequence shown here is derived from an EMBL/GenBank/DDBJ whole genome shotgun (WGS) entry which is preliminary data.</text>
</comment>
<dbReference type="PANTHER" id="PTHR33332">
    <property type="entry name" value="REVERSE TRANSCRIPTASE DOMAIN-CONTAINING PROTEIN"/>
    <property type="match status" value="1"/>
</dbReference>
<evidence type="ECO:0000313" key="3">
    <source>
        <dbReference type="Proteomes" id="UP001303046"/>
    </source>
</evidence>
<keyword evidence="3" id="KW-1185">Reference proteome</keyword>
<feature type="domain" description="Reverse transcriptase" evidence="1">
    <location>
        <begin position="43"/>
        <end position="175"/>
    </location>
</feature>
<gene>
    <name evidence="2" type="primary">Necator_chrI.g2374</name>
    <name evidence="2" type="ORF">RB195_006247</name>
</gene>
<reference evidence="2 3" key="1">
    <citation type="submission" date="2023-08" db="EMBL/GenBank/DDBJ databases">
        <title>A Necator americanus chromosomal reference genome.</title>
        <authorList>
            <person name="Ilik V."/>
            <person name="Petrzelkova K.J."/>
            <person name="Pardy F."/>
            <person name="Fuh T."/>
            <person name="Niatou-Singa F.S."/>
            <person name="Gouil Q."/>
            <person name="Baker L."/>
            <person name="Ritchie M.E."/>
            <person name="Jex A.R."/>
            <person name="Gazzola D."/>
            <person name="Li H."/>
            <person name="Toshio Fujiwara R."/>
            <person name="Zhan B."/>
            <person name="Aroian R.V."/>
            <person name="Pafco B."/>
            <person name="Schwarz E.M."/>
        </authorList>
    </citation>
    <scope>NUCLEOTIDE SEQUENCE [LARGE SCALE GENOMIC DNA]</scope>
    <source>
        <strain evidence="2 3">Aroian</strain>
        <tissue evidence="2">Whole animal</tissue>
    </source>
</reference>
<protein>
    <recommendedName>
        <fullName evidence="1">Reverse transcriptase domain-containing protein</fullName>
    </recommendedName>
</protein>
<dbReference type="EMBL" id="JAVFWL010000001">
    <property type="protein sequence ID" value="KAK6729077.1"/>
    <property type="molecule type" value="Genomic_DNA"/>
</dbReference>
<dbReference type="Pfam" id="PF00078">
    <property type="entry name" value="RVT_1"/>
    <property type="match status" value="1"/>
</dbReference>
<accession>A0ABR1BRP4</accession>
<sequence length="237" mass="27085">MMASLWRAEGEILKEKKEPMRDTTLPLEKLAYGMKSSISIDMIYVDLSKAFDKVYNSKLSAKLKYFGVRGHVIDWMILHLNMRSMTVKVGRKYSAKFPCKSGIPQGVLFPLLFLICTIDLPNVLRTSSHISVQMYANDIKIYGIYDDENYLEVRTALQTSLAKMSDWASKRYLRMAEYSMNGVTLKICKSARDLGIFVDHNLSFTAHIDHIVRKAYSSLFRLFHIAHTSNPAILATL</sequence>
<evidence type="ECO:0000259" key="1">
    <source>
        <dbReference type="Pfam" id="PF00078"/>
    </source>
</evidence>
<proteinExistence type="predicted"/>
<name>A0ABR1BRP4_NECAM</name>
<organism evidence="2 3">
    <name type="scientific">Necator americanus</name>
    <name type="common">Human hookworm</name>
    <dbReference type="NCBI Taxonomy" id="51031"/>
    <lineage>
        <taxon>Eukaryota</taxon>
        <taxon>Metazoa</taxon>
        <taxon>Ecdysozoa</taxon>
        <taxon>Nematoda</taxon>
        <taxon>Chromadorea</taxon>
        <taxon>Rhabditida</taxon>
        <taxon>Rhabditina</taxon>
        <taxon>Rhabditomorpha</taxon>
        <taxon>Strongyloidea</taxon>
        <taxon>Ancylostomatidae</taxon>
        <taxon>Bunostominae</taxon>
        <taxon>Necator</taxon>
    </lineage>
</organism>
<dbReference type="InterPro" id="IPR000477">
    <property type="entry name" value="RT_dom"/>
</dbReference>
<evidence type="ECO:0000313" key="2">
    <source>
        <dbReference type="EMBL" id="KAK6729077.1"/>
    </source>
</evidence>
<dbReference type="Proteomes" id="UP001303046">
    <property type="component" value="Unassembled WGS sequence"/>
</dbReference>